<dbReference type="InterPro" id="IPR002104">
    <property type="entry name" value="Integrase_catalytic"/>
</dbReference>
<dbReference type="Pfam" id="PF00589">
    <property type="entry name" value="Phage_integrase"/>
    <property type="match status" value="1"/>
</dbReference>
<protein>
    <recommendedName>
        <fullName evidence="2">Tyr recombinase domain-containing protein</fullName>
    </recommendedName>
</protein>
<dbReference type="PROSITE" id="PS51898">
    <property type="entry name" value="TYR_RECOMBINASE"/>
    <property type="match status" value="1"/>
</dbReference>
<dbReference type="InterPro" id="IPR011010">
    <property type="entry name" value="DNA_brk_join_enz"/>
</dbReference>
<keyword evidence="1" id="KW-0233">DNA recombination</keyword>
<feature type="domain" description="Tyr recombinase" evidence="2">
    <location>
        <begin position="1"/>
        <end position="103"/>
    </location>
</feature>
<evidence type="ECO:0000313" key="3">
    <source>
        <dbReference type="EMBL" id="VAW73617.1"/>
    </source>
</evidence>
<dbReference type="GO" id="GO:0006310">
    <property type="term" value="P:DNA recombination"/>
    <property type="evidence" value="ECO:0007669"/>
    <property type="project" value="UniProtKB-KW"/>
</dbReference>
<dbReference type="GO" id="GO:0003677">
    <property type="term" value="F:DNA binding"/>
    <property type="evidence" value="ECO:0007669"/>
    <property type="project" value="InterPro"/>
</dbReference>
<sequence>MGLRLGETLALEVGDIDRQRKQVHIRRGKGHKDRLVPLPDLTYRALRTLWCKHRNPRLLFPSPVGLPERIATATTSMDRGGAQAAMKAVVATCGIKKKSRSIP</sequence>
<evidence type="ECO:0000259" key="2">
    <source>
        <dbReference type="PROSITE" id="PS51898"/>
    </source>
</evidence>
<evidence type="ECO:0000256" key="1">
    <source>
        <dbReference type="ARBA" id="ARBA00023172"/>
    </source>
</evidence>
<organism evidence="3">
    <name type="scientific">hydrothermal vent metagenome</name>
    <dbReference type="NCBI Taxonomy" id="652676"/>
    <lineage>
        <taxon>unclassified sequences</taxon>
        <taxon>metagenomes</taxon>
        <taxon>ecological metagenomes</taxon>
    </lineage>
</organism>
<dbReference type="GO" id="GO:0015074">
    <property type="term" value="P:DNA integration"/>
    <property type="evidence" value="ECO:0007669"/>
    <property type="project" value="InterPro"/>
</dbReference>
<dbReference type="AlphaFoldDB" id="A0A3B0YDD2"/>
<accession>A0A3B0YDD2</accession>
<proteinExistence type="predicted"/>
<name>A0A3B0YDD2_9ZZZZ</name>
<gene>
    <name evidence="3" type="ORF">MNBD_GAMMA15-2234</name>
</gene>
<dbReference type="InterPro" id="IPR013762">
    <property type="entry name" value="Integrase-like_cat_sf"/>
</dbReference>
<dbReference type="SUPFAM" id="SSF56349">
    <property type="entry name" value="DNA breaking-rejoining enzymes"/>
    <property type="match status" value="1"/>
</dbReference>
<dbReference type="Gene3D" id="1.10.443.10">
    <property type="entry name" value="Intergrase catalytic core"/>
    <property type="match status" value="1"/>
</dbReference>
<dbReference type="EMBL" id="UOFN01000019">
    <property type="protein sequence ID" value="VAW73617.1"/>
    <property type="molecule type" value="Genomic_DNA"/>
</dbReference>
<reference evidence="3" key="1">
    <citation type="submission" date="2018-06" db="EMBL/GenBank/DDBJ databases">
        <authorList>
            <person name="Zhirakovskaya E."/>
        </authorList>
    </citation>
    <scope>NUCLEOTIDE SEQUENCE</scope>
</reference>